<evidence type="ECO:0000313" key="1">
    <source>
        <dbReference type="EMBL" id="OGY40774.1"/>
    </source>
</evidence>
<name>A0A1G1XLI4_9BACT</name>
<dbReference type="Proteomes" id="UP000178570">
    <property type="component" value="Unassembled WGS sequence"/>
</dbReference>
<sequence length="226" mass="26520">MANLSETTNSSEKPRFSFYEGFDGHYHKVGEIRDLIPQFKAFYYAERRKDPSRSAIKVINDFNGQIAPFKFFPWEKQYKLWRKKWDAELLAEQGYKQQQREIRQIIKLQDEQKVAIVPDEYALEVGTHTLAGELLNDAMDILKRDQDSEEAYEEEIIIKRRNYVLNVFNYITRAVHGKEALKLKSNADKRETFGFLTSLINMSTAGKITDEQMELLKQSIPPKKED</sequence>
<organism evidence="1 2">
    <name type="scientific">Candidatus Brennerbacteria bacterium RIFOXYD1_FULL_41_16</name>
    <dbReference type="NCBI Taxonomy" id="1797529"/>
    <lineage>
        <taxon>Bacteria</taxon>
        <taxon>Candidatus Brenneribacteriota</taxon>
    </lineage>
</organism>
<dbReference type="AlphaFoldDB" id="A0A1G1XLI4"/>
<proteinExistence type="predicted"/>
<dbReference type="EMBL" id="MHHY01000006">
    <property type="protein sequence ID" value="OGY40774.1"/>
    <property type="molecule type" value="Genomic_DNA"/>
</dbReference>
<reference evidence="1 2" key="1">
    <citation type="journal article" date="2016" name="Nat. Commun.">
        <title>Thousands of microbial genomes shed light on interconnected biogeochemical processes in an aquifer system.</title>
        <authorList>
            <person name="Anantharaman K."/>
            <person name="Brown C.T."/>
            <person name="Hug L.A."/>
            <person name="Sharon I."/>
            <person name="Castelle C.J."/>
            <person name="Probst A.J."/>
            <person name="Thomas B.C."/>
            <person name="Singh A."/>
            <person name="Wilkins M.J."/>
            <person name="Karaoz U."/>
            <person name="Brodie E.L."/>
            <person name="Williams K.H."/>
            <person name="Hubbard S.S."/>
            <person name="Banfield J.F."/>
        </authorList>
    </citation>
    <scope>NUCLEOTIDE SEQUENCE [LARGE SCALE GENOMIC DNA]</scope>
</reference>
<gene>
    <name evidence="1" type="ORF">A2570_01450</name>
</gene>
<protein>
    <submittedName>
        <fullName evidence="1">Uncharacterized protein</fullName>
    </submittedName>
</protein>
<evidence type="ECO:0000313" key="2">
    <source>
        <dbReference type="Proteomes" id="UP000178570"/>
    </source>
</evidence>
<accession>A0A1G1XLI4</accession>
<comment type="caution">
    <text evidence="1">The sequence shown here is derived from an EMBL/GenBank/DDBJ whole genome shotgun (WGS) entry which is preliminary data.</text>
</comment>